<evidence type="ECO:0000313" key="2">
    <source>
        <dbReference type="EMBL" id="KKM99760.1"/>
    </source>
</evidence>
<keyword evidence="1" id="KW-0472">Membrane</keyword>
<proteinExistence type="predicted"/>
<keyword evidence="1" id="KW-1133">Transmembrane helix</keyword>
<dbReference type="AlphaFoldDB" id="A0A0F9PFG6"/>
<dbReference type="EMBL" id="LAZR01005460">
    <property type="protein sequence ID" value="KKM99760.1"/>
    <property type="molecule type" value="Genomic_DNA"/>
</dbReference>
<keyword evidence="1" id="KW-0812">Transmembrane</keyword>
<organism evidence="2">
    <name type="scientific">marine sediment metagenome</name>
    <dbReference type="NCBI Taxonomy" id="412755"/>
    <lineage>
        <taxon>unclassified sequences</taxon>
        <taxon>metagenomes</taxon>
        <taxon>ecological metagenomes</taxon>
    </lineage>
</organism>
<accession>A0A0F9PFG6</accession>
<protein>
    <submittedName>
        <fullName evidence="2">Uncharacterized protein</fullName>
    </submittedName>
</protein>
<comment type="caution">
    <text evidence="2">The sequence shown here is derived from an EMBL/GenBank/DDBJ whole genome shotgun (WGS) entry which is preliminary data.</text>
</comment>
<sequence length="190" mass="20435">MLSATLHRPRYVGTAPGTTTLTYQSHANSRHKVNGFYGAAGGKYPTWPPPGGGPGVPPYPTQAWLVPEASNIDRVRIALPSNQSVSGMREMIIDVPAAQKTMGPVPNDRQIATMRNFQPVQKGWIDTNAGKIFTLQGFGQTITFQGLAQEDGAGDQGTDWTKWATIASLIVAAAVAATSTLAILEYRKRR</sequence>
<evidence type="ECO:0000256" key="1">
    <source>
        <dbReference type="SAM" id="Phobius"/>
    </source>
</evidence>
<name>A0A0F9PFG6_9ZZZZ</name>
<gene>
    <name evidence="2" type="ORF">LCGC14_1144700</name>
</gene>
<feature type="transmembrane region" description="Helical" evidence="1">
    <location>
        <begin position="163"/>
        <end position="184"/>
    </location>
</feature>
<reference evidence="2" key="1">
    <citation type="journal article" date="2015" name="Nature">
        <title>Complex archaea that bridge the gap between prokaryotes and eukaryotes.</title>
        <authorList>
            <person name="Spang A."/>
            <person name="Saw J.H."/>
            <person name="Jorgensen S.L."/>
            <person name="Zaremba-Niedzwiedzka K."/>
            <person name="Martijn J."/>
            <person name="Lind A.E."/>
            <person name="van Eijk R."/>
            <person name="Schleper C."/>
            <person name="Guy L."/>
            <person name="Ettema T.J."/>
        </authorList>
    </citation>
    <scope>NUCLEOTIDE SEQUENCE</scope>
</reference>